<comment type="pathway">
    <text evidence="2 15">Amino-acid biosynthesis; L-methionine biosynthesis via de novo pathway; L-homoserine from L-aspartate: step 1/3.</text>
</comment>
<evidence type="ECO:0000256" key="6">
    <source>
        <dbReference type="ARBA" id="ARBA00016273"/>
    </source>
</evidence>
<evidence type="ECO:0000256" key="13">
    <source>
        <dbReference type="ARBA" id="ARBA00047872"/>
    </source>
</evidence>
<keyword evidence="12" id="KW-0457">Lysine biosynthesis</keyword>
<keyword evidence="18" id="KW-1185">Reference proteome</keyword>
<comment type="caution">
    <text evidence="17">The sequence shown here is derived from an EMBL/GenBank/DDBJ whole genome shotgun (WGS) entry which is preliminary data.</text>
</comment>
<dbReference type="Pfam" id="PF22468">
    <property type="entry name" value="ACT_9"/>
    <property type="match status" value="1"/>
</dbReference>
<dbReference type="Gene3D" id="3.40.1160.10">
    <property type="entry name" value="Acetylglutamate kinase-like"/>
    <property type="match status" value="1"/>
</dbReference>
<keyword evidence="10 14" id="KW-0418">Kinase</keyword>
<dbReference type="Gene3D" id="3.30.2130.10">
    <property type="entry name" value="VC0802-like"/>
    <property type="match status" value="1"/>
</dbReference>
<comment type="pathway">
    <text evidence="1 15">Amino-acid biosynthesis; L-lysine biosynthesis via DAP pathway; (S)-tetrahydrodipicolinate from L-aspartate: step 1/4.</text>
</comment>
<name>A0ABU9TA57_9HYPH</name>
<gene>
    <name evidence="17" type="ORF">WNY59_13645</name>
</gene>
<dbReference type="GO" id="GO:0004072">
    <property type="term" value="F:aspartate kinase activity"/>
    <property type="evidence" value="ECO:0007669"/>
    <property type="project" value="UniProtKB-EC"/>
</dbReference>
<evidence type="ECO:0000256" key="14">
    <source>
        <dbReference type="RuleBase" id="RU003448"/>
    </source>
</evidence>
<dbReference type="CDD" id="cd04261">
    <property type="entry name" value="AAK_AKii-LysC-BS"/>
    <property type="match status" value="1"/>
</dbReference>
<evidence type="ECO:0000256" key="7">
    <source>
        <dbReference type="ARBA" id="ARBA00022605"/>
    </source>
</evidence>
<keyword evidence="11" id="KW-0067">ATP-binding</keyword>
<dbReference type="NCBIfam" id="NF005154">
    <property type="entry name" value="PRK06635.1-2"/>
    <property type="match status" value="1"/>
</dbReference>
<evidence type="ECO:0000313" key="17">
    <source>
        <dbReference type="EMBL" id="MEM5502634.1"/>
    </source>
</evidence>
<dbReference type="RefSeq" id="WP_018690266.1">
    <property type="nucleotide sequence ID" value="NZ_JBBMQO010000007.1"/>
</dbReference>
<dbReference type="PROSITE" id="PS00324">
    <property type="entry name" value="ASPARTOKINASE"/>
    <property type="match status" value="1"/>
</dbReference>
<dbReference type="InterPro" id="IPR036393">
    <property type="entry name" value="AceGlu_kinase-like_sf"/>
</dbReference>
<comment type="similarity">
    <text evidence="4 14">Belongs to the aspartokinase family.</text>
</comment>
<dbReference type="SUPFAM" id="SSF53633">
    <property type="entry name" value="Carbamate kinase-like"/>
    <property type="match status" value="1"/>
</dbReference>
<comment type="catalytic activity">
    <reaction evidence="13 14">
        <text>L-aspartate + ATP = 4-phospho-L-aspartate + ADP</text>
        <dbReference type="Rhea" id="RHEA:23776"/>
        <dbReference type="ChEBI" id="CHEBI:29991"/>
        <dbReference type="ChEBI" id="CHEBI:30616"/>
        <dbReference type="ChEBI" id="CHEBI:57535"/>
        <dbReference type="ChEBI" id="CHEBI:456216"/>
        <dbReference type="EC" id="2.7.2.4"/>
    </reaction>
</comment>
<protein>
    <recommendedName>
        <fullName evidence="6 14">Aspartokinase</fullName>
        <ecNumber evidence="5 14">2.7.2.4</ecNumber>
    </recommendedName>
</protein>
<keyword evidence="8 14" id="KW-0808">Transferase</keyword>
<dbReference type="NCBIfam" id="TIGR00656">
    <property type="entry name" value="asp_kin_monofn"/>
    <property type="match status" value="1"/>
</dbReference>
<comment type="pathway">
    <text evidence="3 15">Amino-acid biosynthesis; L-threonine biosynthesis; L-threonine from L-aspartate: step 1/5.</text>
</comment>
<evidence type="ECO:0000259" key="16">
    <source>
        <dbReference type="PROSITE" id="PS51671"/>
    </source>
</evidence>
<dbReference type="InterPro" id="IPR041740">
    <property type="entry name" value="AKii-LysC-BS"/>
</dbReference>
<evidence type="ECO:0000256" key="2">
    <source>
        <dbReference type="ARBA" id="ARBA00004986"/>
    </source>
</evidence>
<feature type="domain" description="ACT" evidence="16">
    <location>
        <begin position="275"/>
        <end position="350"/>
    </location>
</feature>
<dbReference type="EC" id="2.7.2.4" evidence="5 14"/>
<dbReference type="PANTHER" id="PTHR21499">
    <property type="entry name" value="ASPARTATE KINASE"/>
    <property type="match status" value="1"/>
</dbReference>
<dbReference type="InterPro" id="IPR001048">
    <property type="entry name" value="Asp/Glu/Uridylate_kinase"/>
</dbReference>
<sequence length="417" mass="44557">MARIVMKFGGTSVADIERIRNVAKHVKRETDAGHEVAVVVSAMAGKTNELVGWAREASPMHDAREYDSIVASGEQVTAGLLAITLQNLGVDARSWLGWQIPIKTDNAHGAARIMEIEGSEMVRRLGLGQVAVVAGFQGIGPDNRIATLGRGGSDTSAVAIAAAIKADRCDIYTDVDGVYTTDPRIEPNARRLNKVSYEEMLEMASLGAKVLQVRSVELAMVHNVRTFVRSSFEAPDAPGMGDFENPPGTLICDEDEIVEKQIVTGIAYAKDEAQISLRQLDDRPGVSAAIFGPLAEGGINVDMIVQNISGDGKYTDMTFTVPHGDLEKAVALLTENKSKIGFDEVQSEAGLVKVSVIGVGMRSHTGVAATAFKAMADKGINIRAITTSEIKISILIDGPYAELAVRTLHKVYGLDKA</sequence>
<evidence type="ECO:0000256" key="10">
    <source>
        <dbReference type="ARBA" id="ARBA00022777"/>
    </source>
</evidence>
<dbReference type="InterPro" id="IPR001341">
    <property type="entry name" value="Asp_kinase"/>
</dbReference>
<keyword evidence="7 15" id="KW-0028">Amino-acid biosynthesis</keyword>
<feature type="domain" description="ACT" evidence="16">
    <location>
        <begin position="356"/>
        <end position="417"/>
    </location>
</feature>
<reference evidence="17 18" key="1">
    <citation type="submission" date="2024-03" db="EMBL/GenBank/DDBJ databases">
        <title>Community enrichment and isolation of bacterial strains for fucoidan degradation.</title>
        <authorList>
            <person name="Sichert A."/>
        </authorList>
    </citation>
    <scope>NUCLEOTIDE SEQUENCE [LARGE SCALE GENOMIC DNA]</scope>
    <source>
        <strain evidence="17 18">AS62</strain>
    </source>
</reference>
<dbReference type="SUPFAM" id="SSF55021">
    <property type="entry name" value="ACT-like"/>
    <property type="match status" value="2"/>
</dbReference>
<dbReference type="InterPro" id="IPR054352">
    <property type="entry name" value="ACT_Aspartokinase"/>
</dbReference>
<evidence type="ECO:0000256" key="1">
    <source>
        <dbReference type="ARBA" id="ARBA00004766"/>
    </source>
</evidence>
<accession>A0ABU9TA57</accession>
<dbReference type="NCBIfam" id="NF005155">
    <property type="entry name" value="PRK06635.1-4"/>
    <property type="match status" value="1"/>
</dbReference>
<dbReference type="Pfam" id="PF01842">
    <property type="entry name" value="ACT"/>
    <property type="match status" value="1"/>
</dbReference>
<evidence type="ECO:0000256" key="5">
    <source>
        <dbReference type="ARBA" id="ARBA00013059"/>
    </source>
</evidence>
<dbReference type="EMBL" id="JBBMQO010000007">
    <property type="protein sequence ID" value="MEM5502634.1"/>
    <property type="molecule type" value="Genomic_DNA"/>
</dbReference>
<dbReference type="CDD" id="cd04913">
    <property type="entry name" value="ACT_AKii-LysC-BS-like_1"/>
    <property type="match status" value="1"/>
</dbReference>
<dbReference type="Proteomes" id="UP001477870">
    <property type="component" value="Unassembled WGS sequence"/>
</dbReference>
<evidence type="ECO:0000256" key="12">
    <source>
        <dbReference type="ARBA" id="ARBA00023154"/>
    </source>
</evidence>
<evidence type="ECO:0000256" key="9">
    <source>
        <dbReference type="ARBA" id="ARBA00022741"/>
    </source>
</evidence>
<dbReference type="InterPro" id="IPR005260">
    <property type="entry name" value="Asp_kin_monofn"/>
</dbReference>
<keyword evidence="9" id="KW-0547">Nucleotide-binding</keyword>
<proteinExistence type="inferred from homology"/>
<dbReference type="InterPro" id="IPR045865">
    <property type="entry name" value="ACT-like_dom_sf"/>
</dbReference>
<dbReference type="CDD" id="cd04936">
    <property type="entry name" value="ACT_AKii-LysC-BS-like_2"/>
    <property type="match status" value="1"/>
</dbReference>
<dbReference type="PANTHER" id="PTHR21499:SF3">
    <property type="entry name" value="ASPARTOKINASE"/>
    <property type="match status" value="1"/>
</dbReference>
<dbReference type="PIRSF" id="PIRSF000726">
    <property type="entry name" value="Asp_kin"/>
    <property type="match status" value="1"/>
</dbReference>
<dbReference type="NCBIfam" id="TIGR00657">
    <property type="entry name" value="asp_kinases"/>
    <property type="match status" value="1"/>
</dbReference>
<evidence type="ECO:0000256" key="15">
    <source>
        <dbReference type="RuleBase" id="RU004249"/>
    </source>
</evidence>
<evidence type="ECO:0000313" key="18">
    <source>
        <dbReference type="Proteomes" id="UP001477870"/>
    </source>
</evidence>
<evidence type="ECO:0000256" key="8">
    <source>
        <dbReference type="ARBA" id="ARBA00022679"/>
    </source>
</evidence>
<evidence type="ECO:0000256" key="4">
    <source>
        <dbReference type="ARBA" id="ARBA00010122"/>
    </source>
</evidence>
<dbReference type="InterPro" id="IPR002912">
    <property type="entry name" value="ACT_dom"/>
</dbReference>
<dbReference type="InterPro" id="IPR018042">
    <property type="entry name" value="Aspartate_kinase_CS"/>
</dbReference>
<dbReference type="PROSITE" id="PS51671">
    <property type="entry name" value="ACT"/>
    <property type="match status" value="2"/>
</dbReference>
<organism evidence="17 18">
    <name type="scientific">Ahrensia kielensis</name>
    <dbReference type="NCBI Taxonomy" id="76980"/>
    <lineage>
        <taxon>Bacteria</taxon>
        <taxon>Pseudomonadati</taxon>
        <taxon>Pseudomonadota</taxon>
        <taxon>Alphaproteobacteria</taxon>
        <taxon>Hyphomicrobiales</taxon>
        <taxon>Ahrensiaceae</taxon>
        <taxon>Ahrensia</taxon>
    </lineage>
</organism>
<dbReference type="Pfam" id="PF00696">
    <property type="entry name" value="AA_kinase"/>
    <property type="match status" value="1"/>
</dbReference>
<evidence type="ECO:0000256" key="3">
    <source>
        <dbReference type="ARBA" id="ARBA00005139"/>
    </source>
</evidence>
<evidence type="ECO:0000256" key="11">
    <source>
        <dbReference type="ARBA" id="ARBA00022840"/>
    </source>
</evidence>